<reference evidence="4" key="4">
    <citation type="submission" date="2021-09" db="EMBL/GenBank/DDBJ databases">
        <authorList>
            <person name="Gilroy R."/>
        </authorList>
    </citation>
    <scope>NUCLEOTIDE SEQUENCE</scope>
    <source>
        <strain evidence="4">7886</strain>
    </source>
</reference>
<evidence type="ECO:0000313" key="5">
    <source>
        <dbReference type="EMBL" id="TDG74314.1"/>
    </source>
</evidence>
<dbReference type="GO" id="GO:0003677">
    <property type="term" value="F:DNA binding"/>
    <property type="evidence" value="ECO:0007669"/>
    <property type="project" value="UniProtKB-UniRule"/>
</dbReference>
<reference evidence="5 6" key="1">
    <citation type="journal article" date="2019" name="Appl. Microbiol. Biotechnol.">
        <title>Uncovering carbohydrate metabolism through a genotype-phenotype association study of 56 lactic acid bacteria genomes.</title>
        <authorList>
            <person name="Buron-Moles G."/>
            <person name="Chailyan A."/>
            <person name="Dolejs I."/>
            <person name="Forster J."/>
            <person name="Miks M.H."/>
        </authorList>
    </citation>
    <scope>NUCLEOTIDE SEQUENCE [LARGE SCALE GENOMIC DNA]</scope>
    <source>
        <strain evidence="5 6">ATCC 29644</strain>
    </source>
</reference>
<dbReference type="HAMAP" id="MF_00274">
    <property type="entry name" value="DNA_YbaB_EbfC"/>
    <property type="match status" value="1"/>
</dbReference>
<evidence type="ECO:0000313" key="6">
    <source>
        <dbReference type="Proteomes" id="UP000295257"/>
    </source>
</evidence>
<reference evidence="4" key="3">
    <citation type="journal article" date="2021" name="PeerJ">
        <title>Extensive microbial diversity within the chicken gut microbiome revealed by metagenomics and culture.</title>
        <authorList>
            <person name="Gilroy R."/>
            <person name="Ravi A."/>
            <person name="Getino M."/>
            <person name="Pursley I."/>
            <person name="Horton D.L."/>
            <person name="Alikhan N.F."/>
            <person name="Baker D."/>
            <person name="Gharbi K."/>
            <person name="Hall N."/>
            <person name="Watson M."/>
            <person name="Adriaenssens E.M."/>
            <person name="Foster-Nyarko E."/>
            <person name="Jarju S."/>
            <person name="Secka A."/>
            <person name="Antonio M."/>
            <person name="Oren A."/>
            <person name="Chaudhuri R.R."/>
            <person name="La Ragione R."/>
            <person name="Hildebrand F."/>
            <person name="Pallen M.J."/>
        </authorList>
    </citation>
    <scope>NUCLEOTIDE SEQUENCE</scope>
    <source>
        <strain evidence="4">7886</strain>
    </source>
</reference>
<organism evidence="5 6">
    <name type="scientific">Companilactobacillus farciminis</name>
    <dbReference type="NCBI Taxonomy" id="1612"/>
    <lineage>
        <taxon>Bacteria</taxon>
        <taxon>Bacillati</taxon>
        <taxon>Bacillota</taxon>
        <taxon>Bacilli</taxon>
        <taxon>Lactobacillales</taxon>
        <taxon>Lactobacillaceae</taxon>
        <taxon>Companilactobacillus</taxon>
    </lineage>
</organism>
<comment type="similarity">
    <text evidence="2">Belongs to the YbaB/EbfC family.</text>
</comment>
<dbReference type="OrthoDB" id="9795263at2"/>
<evidence type="ECO:0000256" key="1">
    <source>
        <dbReference type="ARBA" id="ARBA00023125"/>
    </source>
</evidence>
<comment type="subcellular location">
    <subcellularLocation>
        <location evidence="2">Cytoplasm</location>
        <location evidence="2">Nucleoid</location>
    </subcellularLocation>
</comment>
<dbReference type="SUPFAM" id="SSF82607">
    <property type="entry name" value="YbaB-like"/>
    <property type="match status" value="1"/>
</dbReference>
<evidence type="ECO:0000256" key="3">
    <source>
        <dbReference type="SAM" id="Coils"/>
    </source>
</evidence>
<accession>A0A0H4L7G5</accession>
<dbReference type="GO" id="GO:0043590">
    <property type="term" value="C:bacterial nucleoid"/>
    <property type="evidence" value="ECO:0007669"/>
    <property type="project" value="UniProtKB-UniRule"/>
</dbReference>
<evidence type="ECO:0000313" key="4">
    <source>
        <dbReference type="EMBL" id="HJF87538.1"/>
    </source>
</evidence>
<sequence>MSKGMPNMGGMGGNMANIMRQAQKMQKEVQATTEELNKTEYTGKSVDDFVVVKVTGDKKIADMTISDKIIDPDDPDTLQDMLIDALNNAFKAVDDDKQAKLGKYTNGLM</sequence>
<comment type="caution">
    <text evidence="5">The sequence shown here is derived from an EMBL/GenBank/DDBJ whole genome shotgun (WGS) entry which is preliminary data.</text>
</comment>
<dbReference type="RefSeq" id="WP_010018682.1">
    <property type="nucleotide sequence ID" value="NZ_BHYW01000002.1"/>
</dbReference>
<dbReference type="EMBL" id="DYWC01000205">
    <property type="protein sequence ID" value="HJF87538.1"/>
    <property type="molecule type" value="Genomic_DNA"/>
</dbReference>
<evidence type="ECO:0000256" key="2">
    <source>
        <dbReference type="HAMAP-Rule" id="MF_00274"/>
    </source>
</evidence>
<gene>
    <name evidence="5" type="ORF">C5L30_002259</name>
    <name evidence="4" type="ORF">K8V88_08895</name>
</gene>
<proteinExistence type="inferred from homology"/>
<dbReference type="PANTHER" id="PTHR33449:SF1">
    <property type="entry name" value="NUCLEOID-ASSOCIATED PROTEIN YBAB"/>
    <property type="match status" value="1"/>
</dbReference>
<dbReference type="Pfam" id="PF02575">
    <property type="entry name" value="YbaB_DNA_bd"/>
    <property type="match status" value="1"/>
</dbReference>
<comment type="subunit">
    <text evidence="2">Homodimer.</text>
</comment>
<feature type="coiled-coil region" evidence="3">
    <location>
        <begin position="15"/>
        <end position="42"/>
    </location>
</feature>
<dbReference type="NCBIfam" id="TIGR00103">
    <property type="entry name" value="DNA_YbaB_EbfC"/>
    <property type="match status" value="1"/>
</dbReference>
<dbReference type="Proteomes" id="UP000295257">
    <property type="component" value="Unassembled WGS sequence"/>
</dbReference>
<dbReference type="Proteomes" id="UP000747013">
    <property type="component" value="Unassembled WGS sequence"/>
</dbReference>
<keyword evidence="2" id="KW-0963">Cytoplasm</keyword>
<reference evidence="5" key="2">
    <citation type="submission" date="2019-02" db="EMBL/GenBank/DDBJ databases">
        <authorList>
            <person name="Buron G."/>
            <person name="Chaylann A."/>
            <person name="Dolejs I."/>
            <person name="Forster J."/>
            <person name="Miks M.H."/>
        </authorList>
    </citation>
    <scope>NUCLEOTIDE SEQUENCE</scope>
    <source>
        <strain evidence="5">ATCC 29644</strain>
    </source>
</reference>
<dbReference type="InterPro" id="IPR036894">
    <property type="entry name" value="YbaB-like_sf"/>
</dbReference>
<dbReference type="EMBL" id="PUFN01000006">
    <property type="protein sequence ID" value="TDG74314.1"/>
    <property type="molecule type" value="Genomic_DNA"/>
</dbReference>
<name>A0A0H4L7G5_9LACO</name>
<comment type="function">
    <text evidence="2">Binds to DNA and alters its conformation. May be involved in regulation of gene expression, nucleoid organization and DNA protection.</text>
</comment>
<dbReference type="Gene3D" id="3.30.1310.10">
    <property type="entry name" value="Nucleoid-associated protein YbaB-like domain"/>
    <property type="match status" value="1"/>
</dbReference>
<dbReference type="AlphaFoldDB" id="A0A0H4L7G5"/>
<keyword evidence="3" id="KW-0175">Coiled coil</keyword>
<protein>
    <recommendedName>
        <fullName evidence="2">Nucleoid-associated protein C5L30_002259</fullName>
    </recommendedName>
</protein>
<keyword evidence="1 2" id="KW-0238">DNA-binding</keyword>
<dbReference type="GO" id="GO:0005829">
    <property type="term" value="C:cytosol"/>
    <property type="evidence" value="ECO:0007669"/>
    <property type="project" value="TreeGrafter"/>
</dbReference>
<dbReference type="InterPro" id="IPR004401">
    <property type="entry name" value="YbaB/EbfC"/>
</dbReference>
<dbReference type="STRING" id="1612.ABB44_01275"/>
<dbReference type="PIRSF" id="PIRSF004555">
    <property type="entry name" value="UCP004555"/>
    <property type="match status" value="1"/>
</dbReference>
<keyword evidence="6" id="KW-1185">Reference proteome</keyword>
<dbReference type="PANTHER" id="PTHR33449">
    <property type="entry name" value="NUCLEOID-ASSOCIATED PROTEIN YBAB"/>
    <property type="match status" value="1"/>
</dbReference>